<organism evidence="2 3">
    <name type="scientific">Ophiobolus disseminans</name>
    <dbReference type="NCBI Taxonomy" id="1469910"/>
    <lineage>
        <taxon>Eukaryota</taxon>
        <taxon>Fungi</taxon>
        <taxon>Dikarya</taxon>
        <taxon>Ascomycota</taxon>
        <taxon>Pezizomycotina</taxon>
        <taxon>Dothideomycetes</taxon>
        <taxon>Pleosporomycetidae</taxon>
        <taxon>Pleosporales</taxon>
        <taxon>Pleosporineae</taxon>
        <taxon>Phaeosphaeriaceae</taxon>
        <taxon>Ophiobolus</taxon>
    </lineage>
</organism>
<feature type="compositionally biased region" description="Low complexity" evidence="1">
    <location>
        <begin position="102"/>
        <end position="115"/>
    </location>
</feature>
<keyword evidence="3" id="KW-1185">Reference proteome</keyword>
<feature type="compositionally biased region" description="Polar residues" evidence="1">
    <location>
        <begin position="70"/>
        <end position="82"/>
    </location>
</feature>
<sequence>MHFHTPHLKKSEKRKASITSAHSEDAPVEKKATKPKKVKTTKPPKQKQLKALRRTQTPEDPHPQPPTPTLSRSASLDAVNTTSPPPPPPDDAMLAKSPKAPPHLARAAAHASGTL</sequence>
<feature type="compositionally biased region" description="Basic residues" evidence="1">
    <location>
        <begin position="1"/>
        <end position="13"/>
    </location>
</feature>
<accession>A0A6A7A3L2</accession>
<proteinExistence type="predicted"/>
<evidence type="ECO:0000313" key="2">
    <source>
        <dbReference type="EMBL" id="KAF2827297.1"/>
    </source>
</evidence>
<feature type="compositionally biased region" description="Basic residues" evidence="1">
    <location>
        <begin position="33"/>
        <end position="53"/>
    </location>
</feature>
<reference evidence="2" key="1">
    <citation type="journal article" date="2020" name="Stud. Mycol.">
        <title>101 Dothideomycetes genomes: a test case for predicting lifestyles and emergence of pathogens.</title>
        <authorList>
            <person name="Haridas S."/>
            <person name="Albert R."/>
            <person name="Binder M."/>
            <person name="Bloem J."/>
            <person name="Labutti K."/>
            <person name="Salamov A."/>
            <person name="Andreopoulos B."/>
            <person name="Baker S."/>
            <person name="Barry K."/>
            <person name="Bills G."/>
            <person name="Bluhm B."/>
            <person name="Cannon C."/>
            <person name="Castanera R."/>
            <person name="Culley D."/>
            <person name="Daum C."/>
            <person name="Ezra D."/>
            <person name="Gonzalez J."/>
            <person name="Henrissat B."/>
            <person name="Kuo A."/>
            <person name="Liang C."/>
            <person name="Lipzen A."/>
            <person name="Lutzoni F."/>
            <person name="Magnuson J."/>
            <person name="Mondo S."/>
            <person name="Nolan M."/>
            <person name="Ohm R."/>
            <person name="Pangilinan J."/>
            <person name="Park H.-J."/>
            <person name="Ramirez L."/>
            <person name="Alfaro M."/>
            <person name="Sun H."/>
            <person name="Tritt A."/>
            <person name="Yoshinaga Y."/>
            <person name="Zwiers L.-H."/>
            <person name="Turgeon B."/>
            <person name="Goodwin S."/>
            <person name="Spatafora J."/>
            <person name="Crous P."/>
            <person name="Grigoriev I."/>
        </authorList>
    </citation>
    <scope>NUCLEOTIDE SEQUENCE</scope>
    <source>
        <strain evidence="2">CBS 113818</strain>
    </source>
</reference>
<dbReference type="Proteomes" id="UP000799424">
    <property type="component" value="Unassembled WGS sequence"/>
</dbReference>
<dbReference type="EMBL" id="MU006224">
    <property type="protein sequence ID" value="KAF2827297.1"/>
    <property type="molecule type" value="Genomic_DNA"/>
</dbReference>
<feature type="region of interest" description="Disordered" evidence="1">
    <location>
        <begin position="1"/>
        <end position="115"/>
    </location>
</feature>
<evidence type="ECO:0000313" key="3">
    <source>
        <dbReference type="Proteomes" id="UP000799424"/>
    </source>
</evidence>
<dbReference type="AlphaFoldDB" id="A0A6A7A3L2"/>
<gene>
    <name evidence="2" type="ORF">CC86DRAFT_381335</name>
</gene>
<feature type="compositionally biased region" description="Basic and acidic residues" evidence="1">
    <location>
        <begin position="22"/>
        <end position="32"/>
    </location>
</feature>
<name>A0A6A7A3L2_9PLEO</name>
<protein>
    <submittedName>
        <fullName evidence="2">Uncharacterized protein</fullName>
    </submittedName>
</protein>
<evidence type="ECO:0000256" key="1">
    <source>
        <dbReference type="SAM" id="MobiDB-lite"/>
    </source>
</evidence>